<dbReference type="Gene3D" id="3.30.160.170">
    <property type="entry name" value="FlaG-like"/>
    <property type="match status" value="1"/>
</dbReference>
<dbReference type="InterPro" id="IPR035924">
    <property type="entry name" value="FlaG-like_sf"/>
</dbReference>
<proteinExistence type="predicted"/>
<dbReference type="Proteomes" id="UP000618460">
    <property type="component" value="Unassembled WGS sequence"/>
</dbReference>
<dbReference type="Pfam" id="PF03646">
    <property type="entry name" value="FlaG"/>
    <property type="match status" value="1"/>
</dbReference>
<comment type="caution">
    <text evidence="1">The sequence shown here is derived from an EMBL/GenBank/DDBJ whole genome shotgun (WGS) entry which is preliminary data.</text>
</comment>
<dbReference type="PANTHER" id="PTHR37166">
    <property type="entry name" value="PROTEIN FLAG"/>
    <property type="match status" value="1"/>
</dbReference>
<organism evidence="1 2">
    <name type="scientific">Paraliobacillus quinghaiensis</name>
    <dbReference type="NCBI Taxonomy" id="470815"/>
    <lineage>
        <taxon>Bacteria</taxon>
        <taxon>Bacillati</taxon>
        <taxon>Bacillota</taxon>
        <taxon>Bacilli</taxon>
        <taxon>Bacillales</taxon>
        <taxon>Bacillaceae</taxon>
        <taxon>Paraliobacillus</taxon>
    </lineage>
</organism>
<evidence type="ECO:0008006" key="3">
    <source>
        <dbReference type="Google" id="ProtNLM"/>
    </source>
</evidence>
<dbReference type="OrthoDB" id="9799867at2"/>
<sequence length="123" mass="14306">MNVGETKTGAQLLQRIDNNTFSTPARDKVKDEKSIEVYQKIKENVDEQPSRDQTQQLVEQLNDLLEHKYTDVKFEFHEKLEKYYVTVVDSESKEVIKEIPPRKMLDVYASIAESMGLIVDEKV</sequence>
<evidence type="ECO:0000313" key="1">
    <source>
        <dbReference type="EMBL" id="GGM35400.1"/>
    </source>
</evidence>
<dbReference type="AlphaFoldDB" id="A0A917WWV8"/>
<gene>
    <name evidence="1" type="ORF">GCM10011351_21830</name>
</gene>
<accession>A0A917WWV8</accession>
<dbReference type="SUPFAM" id="SSF160214">
    <property type="entry name" value="FlaG-like"/>
    <property type="match status" value="1"/>
</dbReference>
<reference evidence="1" key="2">
    <citation type="submission" date="2020-09" db="EMBL/GenBank/DDBJ databases">
        <authorList>
            <person name="Sun Q."/>
            <person name="Zhou Y."/>
        </authorList>
    </citation>
    <scope>NUCLEOTIDE SEQUENCE</scope>
    <source>
        <strain evidence="1">CGMCC 1.6333</strain>
    </source>
</reference>
<keyword evidence="2" id="KW-1185">Reference proteome</keyword>
<reference evidence="1" key="1">
    <citation type="journal article" date="2014" name="Int. J. Syst. Evol. Microbiol.">
        <title>Complete genome sequence of Corynebacterium casei LMG S-19264T (=DSM 44701T), isolated from a smear-ripened cheese.</title>
        <authorList>
            <consortium name="US DOE Joint Genome Institute (JGI-PGF)"/>
            <person name="Walter F."/>
            <person name="Albersmeier A."/>
            <person name="Kalinowski J."/>
            <person name="Ruckert C."/>
        </authorList>
    </citation>
    <scope>NUCLEOTIDE SEQUENCE</scope>
    <source>
        <strain evidence="1">CGMCC 1.6333</strain>
    </source>
</reference>
<dbReference type="PANTHER" id="PTHR37166:SF1">
    <property type="entry name" value="PROTEIN FLAG"/>
    <property type="match status" value="1"/>
</dbReference>
<protein>
    <recommendedName>
        <fullName evidence="3">Flagellar protein FlaG</fullName>
    </recommendedName>
</protein>
<dbReference type="InterPro" id="IPR005186">
    <property type="entry name" value="FlaG"/>
</dbReference>
<dbReference type="RefSeq" id="WP_117155724.1">
    <property type="nucleotide sequence ID" value="NZ_BMLG01000012.1"/>
</dbReference>
<evidence type="ECO:0000313" key="2">
    <source>
        <dbReference type="Proteomes" id="UP000618460"/>
    </source>
</evidence>
<name>A0A917WWV8_9BACI</name>
<dbReference type="EMBL" id="BMLG01000012">
    <property type="protein sequence ID" value="GGM35400.1"/>
    <property type="molecule type" value="Genomic_DNA"/>
</dbReference>